<dbReference type="Proteomes" id="UP000813444">
    <property type="component" value="Unassembled WGS sequence"/>
</dbReference>
<dbReference type="PANTHER" id="PTHR48079:SF6">
    <property type="entry name" value="NAD(P)-BINDING DOMAIN-CONTAINING PROTEIN-RELATED"/>
    <property type="match status" value="1"/>
</dbReference>
<evidence type="ECO:0000313" key="3">
    <source>
        <dbReference type="Proteomes" id="UP000813444"/>
    </source>
</evidence>
<keyword evidence="3" id="KW-1185">Reference proteome</keyword>
<evidence type="ECO:0000259" key="1">
    <source>
        <dbReference type="Pfam" id="PF01370"/>
    </source>
</evidence>
<dbReference type="OrthoDB" id="10262413at2759"/>
<protein>
    <recommendedName>
        <fullName evidence="1">NAD-dependent epimerase/dehydratase domain-containing protein</fullName>
    </recommendedName>
</protein>
<name>A0A8K0WYE9_9HYPO</name>
<gene>
    <name evidence="2" type="ORF">B0I35DRAFT_45103</name>
</gene>
<proteinExistence type="predicted"/>
<dbReference type="InterPro" id="IPR036291">
    <property type="entry name" value="NAD(P)-bd_dom_sf"/>
</dbReference>
<comment type="caution">
    <text evidence="2">The sequence shown here is derived from an EMBL/GenBank/DDBJ whole genome shotgun (WGS) entry which is preliminary data.</text>
</comment>
<feature type="domain" description="NAD-dependent epimerase/dehydratase" evidence="1">
    <location>
        <begin position="4"/>
        <end position="233"/>
    </location>
</feature>
<dbReference type="AlphaFoldDB" id="A0A8K0WYE9"/>
<dbReference type="InterPro" id="IPR001509">
    <property type="entry name" value="Epimerase_deHydtase"/>
</dbReference>
<dbReference type="Gene3D" id="3.40.50.720">
    <property type="entry name" value="NAD(P)-binding Rossmann-like Domain"/>
    <property type="match status" value="1"/>
</dbReference>
<dbReference type="PANTHER" id="PTHR48079">
    <property type="entry name" value="PROTEIN YEEZ"/>
    <property type="match status" value="1"/>
</dbReference>
<dbReference type="InterPro" id="IPR051783">
    <property type="entry name" value="NAD(P)-dependent_oxidoreduct"/>
</dbReference>
<evidence type="ECO:0000313" key="2">
    <source>
        <dbReference type="EMBL" id="KAH7329444.1"/>
    </source>
</evidence>
<dbReference type="GO" id="GO:0004029">
    <property type="term" value="F:aldehyde dehydrogenase (NAD+) activity"/>
    <property type="evidence" value="ECO:0007669"/>
    <property type="project" value="TreeGrafter"/>
</dbReference>
<dbReference type="SUPFAM" id="SSF51735">
    <property type="entry name" value="NAD(P)-binding Rossmann-fold domains"/>
    <property type="match status" value="1"/>
</dbReference>
<reference evidence="2" key="1">
    <citation type="journal article" date="2021" name="Nat. Commun.">
        <title>Genetic determinants of endophytism in the Arabidopsis root mycobiome.</title>
        <authorList>
            <person name="Mesny F."/>
            <person name="Miyauchi S."/>
            <person name="Thiergart T."/>
            <person name="Pickel B."/>
            <person name="Atanasova L."/>
            <person name="Karlsson M."/>
            <person name="Huettel B."/>
            <person name="Barry K.W."/>
            <person name="Haridas S."/>
            <person name="Chen C."/>
            <person name="Bauer D."/>
            <person name="Andreopoulos W."/>
            <person name="Pangilinan J."/>
            <person name="LaButti K."/>
            <person name="Riley R."/>
            <person name="Lipzen A."/>
            <person name="Clum A."/>
            <person name="Drula E."/>
            <person name="Henrissat B."/>
            <person name="Kohler A."/>
            <person name="Grigoriev I.V."/>
            <person name="Martin F.M."/>
            <person name="Hacquard S."/>
        </authorList>
    </citation>
    <scope>NUCLEOTIDE SEQUENCE</scope>
    <source>
        <strain evidence="2">MPI-CAGE-CH-0235</strain>
    </source>
</reference>
<dbReference type="GO" id="GO:0005737">
    <property type="term" value="C:cytoplasm"/>
    <property type="evidence" value="ECO:0007669"/>
    <property type="project" value="TreeGrafter"/>
</dbReference>
<organism evidence="2 3">
    <name type="scientific">Stachybotrys elegans</name>
    <dbReference type="NCBI Taxonomy" id="80388"/>
    <lineage>
        <taxon>Eukaryota</taxon>
        <taxon>Fungi</taxon>
        <taxon>Dikarya</taxon>
        <taxon>Ascomycota</taxon>
        <taxon>Pezizomycotina</taxon>
        <taxon>Sordariomycetes</taxon>
        <taxon>Hypocreomycetidae</taxon>
        <taxon>Hypocreales</taxon>
        <taxon>Stachybotryaceae</taxon>
        <taxon>Stachybotrys</taxon>
    </lineage>
</organism>
<sequence length="352" mass="38237">MSNILITGAAGYIGGTLLDVLLKQHKQGLELGKLHVTVRTADQASALSSIGATVIRVDLRDENAVKEAVVQHEIDIVIHCASAIDASLAKSLIAGLQQRKKLTGNEAHFIHTSGASAYADTEGWQHGPVKDTDAVYSLNKQIETPGLARDTDTAVLEYAVQCGVPAYSVNPPLVFGRGSGASNQLSFTIPLFVRTFMRTKAVYKLPIENQWSAVHVVDLANYYVCILQAIKNGTPLPSGYDGYMFPSTHQFSYSELLEHLAAALHEMGYIDSAEVKTWPSKEAACKDLGIGPEVLRTALCSNTIIIPVKGETIGWKPEWNKERFLQNLKDEVKDVVELGATSKMMTVSLAQD</sequence>
<dbReference type="Pfam" id="PF01370">
    <property type="entry name" value="Epimerase"/>
    <property type="match status" value="1"/>
</dbReference>
<dbReference type="EMBL" id="JAGPNK010000001">
    <property type="protein sequence ID" value="KAH7329444.1"/>
    <property type="molecule type" value="Genomic_DNA"/>
</dbReference>
<accession>A0A8K0WYE9</accession>